<evidence type="ECO:0000313" key="2">
    <source>
        <dbReference type="EMBL" id="MBP2452006.1"/>
    </source>
</evidence>
<evidence type="ECO:0000313" key="3">
    <source>
        <dbReference type="Proteomes" id="UP000694460"/>
    </source>
</evidence>
<dbReference type="Gene3D" id="1.10.530.10">
    <property type="match status" value="1"/>
</dbReference>
<feature type="chain" id="PRO_5046700048" description="Transglycosylase SLT domain-containing protein" evidence="1">
    <location>
        <begin position="31"/>
        <end position="322"/>
    </location>
</feature>
<protein>
    <recommendedName>
        <fullName evidence="4">Transglycosylase SLT domain-containing protein</fullName>
    </recommendedName>
</protein>
<accession>A0ABS4ZS26</accession>
<evidence type="ECO:0000256" key="1">
    <source>
        <dbReference type="SAM" id="SignalP"/>
    </source>
</evidence>
<keyword evidence="3" id="KW-1185">Reference proteome</keyword>
<dbReference type="Proteomes" id="UP000694460">
    <property type="component" value="Unassembled WGS sequence"/>
</dbReference>
<reference evidence="2 3" key="1">
    <citation type="submission" date="2021-03" db="EMBL/GenBank/DDBJ databases">
        <title>Sequencing the genomes of 1000 actinobacteria strains.</title>
        <authorList>
            <person name="Klenk H.-P."/>
        </authorList>
    </citation>
    <scope>NUCLEOTIDE SEQUENCE [LARGE SCALE GENOMIC DNA]</scope>
    <source>
        <strain evidence="2 3">DSM 46713</strain>
    </source>
</reference>
<name>A0ABS4ZS26_9MYCO</name>
<dbReference type="InterPro" id="IPR023346">
    <property type="entry name" value="Lysozyme-like_dom_sf"/>
</dbReference>
<dbReference type="SUPFAM" id="SSF53955">
    <property type="entry name" value="Lysozyme-like"/>
    <property type="match status" value="1"/>
</dbReference>
<sequence>MPPLSTGTRILLPAAAAMTLGAISAGIASADDTVAAPDPSTFDVPGPEAVDQLWALPAPVPDSPPALEARAFTEPFTFEAPGAEPPVTAHGAANGAAAGPAEVDMAQIDVPPRPVVLIPDEVGSTPIPAAPEPGKSLLSGVIPVQAVSVTDPIGGTTPSRTLVLVSEEPSQHPAVPATAIDKAAVDYSAHPVAAVGDADIVAGLNAAGVAPELTPRFTAATRTIIGGESGGSTNAVNRWDSNAWGATQPDGAPHNSSRGPMQTVPGTFATYHAPGTSTAIYDPVANIAAAWRYIRVQYGVNLATGSGLDAFMARGTGRGVGY</sequence>
<comment type="caution">
    <text evidence="2">The sequence shown here is derived from an EMBL/GenBank/DDBJ whole genome shotgun (WGS) entry which is preliminary data.</text>
</comment>
<dbReference type="EMBL" id="JAGIOP010000002">
    <property type="protein sequence ID" value="MBP2452006.1"/>
    <property type="molecule type" value="Genomic_DNA"/>
</dbReference>
<dbReference type="RefSeq" id="WP_131823392.1">
    <property type="nucleotide sequence ID" value="NZ_JAGIOP010000002.1"/>
</dbReference>
<feature type="signal peptide" evidence="1">
    <location>
        <begin position="1"/>
        <end position="30"/>
    </location>
</feature>
<evidence type="ECO:0008006" key="4">
    <source>
        <dbReference type="Google" id="ProtNLM"/>
    </source>
</evidence>
<keyword evidence="1" id="KW-0732">Signal</keyword>
<proteinExistence type="predicted"/>
<organism evidence="2 3">
    <name type="scientific">Mycolicibacterium lutetiense</name>
    <dbReference type="NCBI Taxonomy" id="1641992"/>
    <lineage>
        <taxon>Bacteria</taxon>
        <taxon>Bacillati</taxon>
        <taxon>Actinomycetota</taxon>
        <taxon>Actinomycetes</taxon>
        <taxon>Mycobacteriales</taxon>
        <taxon>Mycobacteriaceae</taxon>
        <taxon>Mycolicibacterium</taxon>
    </lineage>
</organism>
<gene>
    <name evidence="2" type="ORF">JOF57_001919</name>
</gene>